<proteinExistence type="predicted"/>
<dbReference type="EMBL" id="DACTUL010000102">
    <property type="protein sequence ID" value="HAT6346963.1"/>
    <property type="molecule type" value="Genomic_DNA"/>
</dbReference>
<dbReference type="EMBL" id="DACTUL010000064">
    <property type="protein sequence ID" value="HAT6346652.1"/>
    <property type="molecule type" value="Genomic_DNA"/>
</dbReference>
<sequence>MKDIIIIDGNGHALDPMDQHAAEQYLSEYLEKNLHANLKQCLNDVTGGKGKATGAYQYNGHAVLHASSGNVQKSVSLFYYDDGGNHHIIAMGEHKTATSYKLNFYGQPAGDFKYKATITL</sequence>
<accession>A0AAD3UEG7</accession>
<evidence type="ECO:0000313" key="3">
    <source>
        <dbReference type="Proteomes" id="UP000859505"/>
    </source>
</evidence>
<organism evidence="1 3">
    <name type="scientific">Aeromonas hydrophila</name>
    <dbReference type="NCBI Taxonomy" id="644"/>
    <lineage>
        <taxon>Bacteria</taxon>
        <taxon>Pseudomonadati</taxon>
        <taxon>Pseudomonadota</taxon>
        <taxon>Gammaproteobacteria</taxon>
        <taxon>Aeromonadales</taxon>
        <taxon>Aeromonadaceae</taxon>
        <taxon>Aeromonas</taxon>
    </lineage>
</organism>
<evidence type="ECO:0000313" key="1">
    <source>
        <dbReference type="EMBL" id="HAT6346652.1"/>
    </source>
</evidence>
<gene>
    <name evidence="1" type="ORF">JAJ28_004468</name>
    <name evidence="2" type="ORF">JAJ28_004790</name>
</gene>
<dbReference type="Proteomes" id="UP000859505">
    <property type="component" value="Unassembled WGS sequence"/>
</dbReference>
<reference evidence="1" key="2">
    <citation type="submission" date="2020-01" db="EMBL/GenBank/DDBJ databases">
        <authorList>
            <consortium name="NCBI Pathogen Detection Project"/>
        </authorList>
    </citation>
    <scope>NUCLEOTIDE SEQUENCE</scope>
    <source>
        <strain evidence="1">OLC2673_Aeromonas</strain>
    </source>
</reference>
<dbReference type="AlphaFoldDB" id="A0AAD3UEG7"/>
<evidence type="ECO:0000313" key="2">
    <source>
        <dbReference type="EMBL" id="HAT6346963.1"/>
    </source>
</evidence>
<name>A0AAD3UEG7_AERHY</name>
<protein>
    <submittedName>
        <fullName evidence="1">Uncharacterized protein</fullName>
    </submittedName>
</protein>
<dbReference type="RefSeq" id="WP_045529199.1">
    <property type="nucleotide sequence ID" value="NZ_BAXY01000023.1"/>
</dbReference>
<reference evidence="1" key="1">
    <citation type="journal article" date="2018" name="Genome Biol.">
        <title>SKESA: strategic k-mer extension for scrupulous assemblies.</title>
        <authorList>
            <person name="Souvorov A."/>
            <person name="Agarwala R."/>
            <person name="Lipman D.J."/>
        </authorList>
    </citation>
    <scope>NUCLEOTIDE SEQUENCE</scope>
    <source>
        <strain evidence="1">OLC2673_Aeromonas</strain>
    </source>
</reference>
<comment type="caution">
    <text evidence="1">The sequence shown here is derived from an EMBL/GenBank/DDBJ whole genome shotgun (WGS) entry which is preliminary data.</text>
</comment>